<reference evidence="2" key="1">
    <citation type="journal article" date="2022" name="Mol. Ecol. Resour.">
        <title>The genomes of chicory, endive, great burdock and yacon provide insights into Asteraceae palaeo-polyploidization history and plant inulin production.</title>
        <authorList>
            <person name="Fan W."/>
            <person name="Wang S."/>
            <person name="Wang H."/>
            <person name="Wang A."/>
            <person name="Jiang F."/>
            <person name="Liu H."/>
            <person name="Zhao H."/>
            <person name="Xu D."/>
            <person name="Zhang Y."/>
        </authorList>
    </citation>
    <scope>NUCLEOTIDE SEQUENCE [LARGE SCALE GENOMIC DNA]</scope>
    <source>
        <strain evidence="2">cv. Punajuju</strain>
    </source>
</reference>
<comment type="caution">
    <text evidence="1">The sequence shown here is derived from an EMBL/GenBank/DDBJ whole genome shotgun (WGS) entry which is preliminary data.</text>
</comment>
<protein>
    <submittedName>
        <fullName evidence="1">Uncharacterized protein</fullName>
    </submittedName>
</protein>
<accession>A0ACB9BLC0</accession>
<evidence type="ECO:0000313" key="1">
    <source>
        <dbReference type="EMBL" id="KAI3722836.1"/>
    </source>
</evidence>
<dbReference type="Proteomes" id="UP001055811">
    <property type="component" value="Linkage Group LG06"/>
</dbReference>
<proteinExistence type="predicted"/>
<organism evidence="1 2">
    <name type="scientific">Cichorium intybus</name>
    <name type="common">Chicory</name>
    <dbReference type="NCBI Taxonomy" id="13427"/>
    <lineage>
        <taxon>Eukaryota</taxon>
        <taxon>Viridiplantae</taxon>
        <taxon>Streptophyta</taxon>
        <taxon>Embryophyta</taxon>
        <taxon>Tracheophyta</taxon>
        <taxon>Spermatophyta</taxon>
        <taxon>Magnoliopsida</taxon>
        <taxon>eudicotyledons</taxon>
        <taxon>Gunneridae</taxon>
        <taxon>Pentapetalae</taxon>
        <taxon>asterids</taxon>
        <taxon>campanulids</taxon>
        <taxon>Asterales</taxon>
        <taxon>Asteraceae</taxon>
        <taxon>Cichorioideae</taxon>
        <taxon>Cichorieae</taxon>
        <taxon>Cichoriinae</taxon>
        <taxon>Cichorium</taxon>
    </lineage>
</organism>
<keyword evidence="2" id="KW-1185">Reference proteome</keyword>
<sequence length="300" mass="33911">MVSISRTPMTTKILPNLSIFSRQHQGPQQNVAPFISSSQLQQTKLLESQLVSLLDSSNNLNQAKQIHAHIIRKGLDQCCYVITKLVRVLNAKFDVPMDPYPRRAFQQVKRPNPFLFTALIRGYSVQGPFMQSVTLYNLMRRQGIGPVSFTFTALLKACTGAGGVSLGMQIHGQVISLGGFSSDLYVGNTLIDMYVRCEFLDSGRKVFDEMTERDEVSWTSLIVAYVRRGNMEEASELFNGLPTKDMVAWTAMVMGFSQNAKPREALEYFDKMLEAQVKTDEFTCQQFTIQYRSRTVEVMI</sequence>
<reference evidence="1 2" key="2">
    <citation type="journal article" date="2022" name="Mol. Ecol. Resour.">
        <title>The genomes of chicory, endive, great burdock and yacon provide insights into Asteraceae paleo-polyploidization history and plant inulin production.</title>
        <authorList>
            <person name="Fan W."/>
            <person name="Wang S."/>
            <person name="Wang H."/>
            <person name="Wang A."/>
            <person name="Jiang F."/>
            <person name="Liu H."/>
            <person name="Zhao H."/>
            <person name="Xu D."/>
            <person name="Zhang Y."/>
        </authorList>
    </citation>
    <scope>NUCLEOTIDE SEQUENCE [LARGE SCALE GENOMIC DNA]</scope>
    <source>
        <strain evidence="2">cv. Punajuju</strain>
        <tissue evidence="1">Leaves</tissue>
    </source>
</reference>
<gene>
    <name evidence="1" type="ORF">L2E82_33955</name>
</gene>
<name>A0ACB9BLC0_CICIN</name>
<evidence type="ECO:0000313" key="2">
    <source>
        <dbReference type="Proteomes" id="UP001055811"/>
    </source>
</evidence>
<dbReference type="EMBL" id="CM042014">
    <property type="protein sequence ID" value="KAI3722836.1"/>
    <property type="molecule type" value="Genomic_DNA"/>
</dbReference>